<protein>
    <recommendedName>
        <fullName evidence="6">Serpentine receptor class gamma</fullName>
    </recommendedName>
</protein>
<reference evidence="7" key="1">
    <citation type="submission" date="2023-10" db="EMBL/GenBank/DDBJ databases">
        <title>Genome assembly of Pristionchus species.</title>
        <authorList>
            <person name="Yoshida K."/>
            <person name="Sommer R.J."/>
        </authorList>
    </citation>
    <scope>NUCLEOTIDE SEQUENCE</scope>
    <source>
        <strain evidence="7">RS5133</strain>
    </source>
</reference>
<keyword evidence="4 6" id="KW-1133">Transmembrane helix</keyword>
<dbReference type="PRINTS" id="PR00698">
    <property type="entry name" value="TMPROTEINSRG"/>
</dbReference>
<evidence type="ECO:0000256" key="4">
    <source>
        <dbReference type="ARBA" id="ARBA00022989"/>
    </source>
</evidence>
<evidence type="ECO:0000256" key="6">
    <source>
        <dbReference type="RuleBase" id="RU280813"/>
    </source>
</evidence>
<comment type="caution">
    <text evidence="6">Lacks conserved residue(s) required for the propagation of feature annotation.</text>
</comment>
<evidence type="ECO:0000256" key="1">
    <source>
        <dbReference type="ARBA" id="ARBA00004141"/>
    </source>
</evidence>
<feature type="transmembrane region" description="Helical" evidence="6">
    <location>
        <begin position="87"/>
        <end position="116"/>
    </location>
</feature>
<dbReference type="InterPro" id="IPR051119">
    <property type="entry name" value="Nematode_SR-like"/>
</dbReference>
<sequence length="168" mass="19831">MLFMDWTFIAYSIYVPFLIFIYILENAAIFKHRNNIFSSSFYKIFMVLSTVNIFACLVGSFISRLNLYPIVNSFYAGLMEFSPWLNLAYFATYYLNCFSEFLGLFMAFSLFTALYFPLTHNKIWERGFYIGVFICLTVSIAPVWNLLDDTDMYQKASLDCFLYLFFLL</sequence>
<proteinExistence type="inferred from homology"/>
<keyword evidence="8" id="KW-1185">Reference proteome</keyword>
<feature type="transmembrane region" description="Helical" evidence="6">
    <location>
        <begin position="128"/>
        <end position="147"/>
    </location>
</feature>
<organism evidence="7 8">
    <name type="scientific">Pristionchus fissidentatus</name>
    <dbReference type="NCBI Taxonomy" id="1538716"/>
    <lineage>
        <taxon>Eukaryota</taxon>
        <taxon>Metazoa</taxon>
        <taxon>Ecdysozoa</taxon>
        <taxon>Nematoda</taxon>
        <taxon>Chromadorea</taxon>
        <taxon>Rhabditida</taxon>
        <taxon>Rhabditina</taxon>
        <taxon>Diplogasteromorpha</taxon>
        <taxon>Diplogasteroidea</taxon>
        <taxon>Neodiplogasteridae</taxon>
        <taxon>Pristionchus</taxon>
    </lineage>
</organism>
<evidence type="ECO:0000256" key="5">
    <source>
        <dbReference type="ARBA" id="ARBA00023136"/>
    </source>
</evidence>
<gene>
    <name evidence="7" type="ORF">PFISCL1PPCAC_14492</name>
</gene>
<accession>A0AAV5VUK2</accession>
<feature type="transmembrane region" description="Helical" evidence="6">
    <location>
        <begin position="6"/>
        <end position="24"/>
    </location>
</feature>
<evidence type="ECO:0000256" key="3">
    <source>
        <dbReference type="ARBA" id="ARBA00022692"/>
    </source>
</evidence>
<keyword evidence="5 6" id="KW-0472">Membrane</keyword>
<dbReference type="GO" id="GO:0004888">
    <property type="term" value="F:transmembrane signaling receptor activity"/>
    <property type="evidence" value="ECO:0007669"/>
    <property type="project" value="InterPro"/>
</dbReference>
<dbReference type="Proteomes" id="UP001432322">
    <property type="component" value="Unassembled WGS sequence"/>
</dbReference>
<dbReference type="PANTHER" id="PTHR31627">
    <property type="entry name" value="SERPENTINE RECEPTOR CLASS GAMMA-RELATED"/>
    <property type="match status" value="1"/>
</dbReference>
<feature type="transmembrane region" description="Helical" evidence="6">
    <location>
        <begin position="44"/>
        <end position="67"/>
    </location>
</feature>
<evidence type="ECO:0000313" key="7">
    <source>
        <dbReference type="EMBL" id="GMT23195.1"/>
    </source>
</evidence>
<keyword evidence="3 6" id="KW-0812">Transmembrane</keyword>
<dbReference type="GO" id="GO:0016020">
    <property type="term" value="C:membrane"/>
    <property type="evidence" value="ECO:0007669"/>
    <property type="project" value="UniProtKB-SubCell"/>
</dbReference>
<dbReference type="Pfam" id="PF02118">
    <property type="entry name" value="Srg"/>
    <property type="match status" value="1"/>
</dbReference>
<dbReference type="InterPro" id="IPR000609">
    <property type="entry name" value="7TM_GPCR_serpentine_rcpt_Srg"/>
</dbReference>
<dbReference type="EMBL" id="BTSY01000004">
    <property type="protein sequence ID" value="GMT23195.1"/>
    <property type="molecule type" value="Genomic_DNA"/>
</dbReference>
<dbReference type="AlphaFoldDB" id="A0AAV5VUK2"/>
<name>A0AAV5VUK2_9BILA</name>
<evidence type="ECO:0000313" key="8">
    <source>
        <dbReference type="Proteomes" id="UP001432322"/>
    </source>
</evidence>
<evidence type="ECO:0000256" key="2">
    <source>
        <dbReference type="ARBA" id="ARBA00005692"/>
    </source>
</evidence>
<comment type="caution">
    <text evidence="7">The sequence shown here is derived from an EMBL/GenBank/DDBJ whole genome shotgun (WGS) entry which is preliminary data.</text>
</comment>
<comment type="similarity">
    <text evidence="2 6">Belongs to the nematode receptor-like protein srg family.</text>
</comment>
<dbReference type="PANTHER" id="PTHR31627:SF42">
    <property type="entry name" value="G_PROTEIN_RECEP_F1_2 DOMAIN-CONTAINING PROTEIN-RELATED"/>
    <property type="match status" value="1"/>
</dbReference>
<dbReference type="GO" id="GO:0007606">
    <property type="term" value="P:sensory perception of chemical stimulus"/>
    <property type="evidence" value="ECO:0007669"/>
    <property type="project" value="UniProtKB-UniRule"/>
</dbReference>
<comment type="subcellular location">
    <subcellularLocation>
        <location evidence="1">Membrane</location>
        <topology evidence="1">Multi-pass membrane protein</topology>
    </subcellularLocation>
</comment>